<evidence type="ECO:0000313" key="3">
    <source>
        <dbReference type="Proteomes" id="UP000825890"/>
    </source>
</evidence>
<dbReference type="GeneID" id="68297535"/>
<dbReference type="EMBL" id="BOLY01000008">
    <property type="protein sequence ID" value="GIZ48917.1"/>
    <property type="molecule type" value="Genomic_DNA"/>
</dbReference>
<gene>
    <name evidence="2" type="ORF">CKM354_001196000</name>
</gene>
<feature type="chain" id="PRO_5040109371" evidence="1">
    <location>
        <begin position="19"/>
        <end position="229"/>
    </location>
</feature>
<keyword evidence="3" id="KW-1185">Reference proteome</keyword>
<organism evidence="2 3">
    <name type="scientific">Cercospora kikuchii</name>
    <dbReference type="NCBI Taxonomy" id="84275"/>
    <lineage>
        <taxon>Eukaryota</taxon>
        <taxon>Fungi</taxon>
        <taxon>Dikarya</taxon>
        <taxon>Ascomycota</taxon>
        <taxon>Pezizomycotina</taxon>
        <taxon>Dothideomycetes</taxon>
        <taxon>Dothideomycetidae</taxon>
        <taxon>Mycosphaerellales</taxon>
        <taxon>Mycosphaerellaceae</taxon>
        <taxon>Cercospora</taxon>
    </lineage>
</organism>
<evidence type="ECO:0000256" key="1">
    <source>
        <dbReference type="SAM" id="SignalP"/>
    </source>
</evidence>
<sequence length="229" mass="25263">MYLKNLATIMLFGAGATAAPFDKRAAEAEALAAIPPQARNVRFGPYGPESLNYVPGGYHFPNTMPGVNRGGRSGVRPLPVTTPEKRAIPPEEARNLPFGPYGPDPLDLLKDVSPYRYFPNPMPRVNNDNVARIRPLPFTIPEKRAISPGEAGKFLFGPYEDGYPRRYIQDPMPWLNRDSPLHVKRNEAMDKAMAVEARIAEVFPGYRPRVPFPKNGVGLAVCGLYIGSC</sequence>
<proteinExistence type="predicted"/>
<keyword evidence="1" id="KW-0732">Signal</keyword>
<name>A0A9P3FKL5_9PEZI</name>
<accession>A0A9P3FKL5</accession>
<comment type="caution">
    <text evidence="2">The sequence shown here is derived from an EMBL/GenBank/DDBJ whole genome shotgun (WGS) entry which is preliminary data.</text>
</comment>
<dbReference type="Proteomes" id="UP000825890">
    <property type="component" value="Unassembled WGS sequence"/>
</dbReference>
<evidence type="ECO:0000313" key="2">
    <source>
        <dbReference type="EMBL" id="GIZ48917.1"/>
    </source>
</evidence>
<dbReference type="AlphaFoldDB" id="A0A9P3FKL5"/>
<reference evidence="2 3" key="1">
    <citation type="submission" date="2021-01" db="EMBL/GenBank/DDBJ databases">
        <title>Cercospora kikuchii MAFF 305040 whole genome shotgun sequence.</title>
        <authorList>
            <person name="Kashiwa T."/>
            <person name="Suzuki T."/>
        </authorList>
    </citation>
    <scope>NUCLEOTIDE SEQUENCE [LARGE SCALE GENOMIC DNA]</scope>
    <source>
        <strain evidence="2 3">MAFF 305040</strain>
    </source>
</reference>
<protein>
    <submittedName>
        <fullName evidence="2">Uncharacterized protein</fullName>
    </submittedName>
</protein>
<feature type="signal peptide" evidence="1">
    <location>
        <begin position="1"/>
        <end position="18"/>
    </location>
</feature>
<dbReference type="OrthoDB" id="10468748at2759"/>
<dbReference type="RefSeq" id="XP_044663404.1">
    <property type="nucleotide sequence ID" value="XM_044807469.1"/>
</dbReference>